<keyword evidence="3" id="KW-1185">Reference proteome</keyword>
<evidence type="ECO:0000259" key="1">
    <source>
        <dbReference type="SMART" id="SM00507"/>
    </source>
</evidence>
<dbReference type="InParanoid" id="A0LGX8"/>
<dbReference type="Proteomes" id="UP000001784">
    <property type="component" value="Chromosome"/>
</dbReference>
<dbReference type="EMBL" id="CP000478">
    <property type="protein sequence ID" value="ABK16680.1"/>
    <property type="molecule type" value="Genomic_DNA"/>
</dbReference>
<dbReference type="InterPro" id="IPR052892">
    <property type="entry name" value="NA-targeting_endonuclease"/>
</dbReference>
<reference evidence="2 3" key="1">
    <citation type="submission" date="2006-10" db="EMBL/GenBank/DDBJ databases">
        <title>Complete sequence of Syntrophobacter fumaroxidans MPOB.</title>
        <authorList>
            <consortium name="US DOE Joint Genome Institute"/>
            <person name="Copeland A."/>
            <person name="Lucas S."/>
            <person name="Lapidus A."/>
            <person name="Barry K."/>
            <person name="Detter J.C."/>
            <person name="Glavina del Rio T."/>
            <person name="Hammon N."/>
            <person name="Israni S."/>
            <person name="Pitluck S."/>
            <person name="Goltsman E.G."/>
            <person name="Martinez M."/>
            <person name="Schmutz J."/>
            <person name="Larimer F."/>
            <person name="Land M."/>
            <person name="Hauser L."/>
            <person name="Kyrpides N."/>
            <person name="Kim E."/>
            <person name="Boone D.R."/>
            <person name="Brockman F."/>
            <person name="Culley D."/>
            <person name="Ferry J."/>
            <person name="Gunsalus R."/>
            <person name="McInerney M.J."/>
            <person name="Morrison M."/>
            <person name="Plugge C."/>
            <person name="Rohlin L."/>
            <person name="Scholten J."/>
            <person name="Sieber J."/>
            <person name="Stams A.J.M."/>
            <person name="Worm P."/>
            <person name="Henstra A.M."/>
            <person name="Richardson P."/>
        </authorList>
    </citation>
    <scope>NUCLEOTIDE SEQUENCE [LARGE SCALE GENOMIC DNA]</scope>
    <source>
        <strain evidence="3">DSM 10017 / MPOB</strain>
    </source>
</reference>
<dbReference type="RefSeq" id="WP_011697851.1">
    <property type="nucleotide sequence ID" value="NC_008554.1"/>
</dbReference>
<name>A0LGX8_SYNFM</name>
<dbReference type="GO" id="GO:0008270">
    <property type="term" value="F:zinc ion binding"/>
    <property type="evidence" value="ECO:0007669"/>
    <property type="project" value="InterPro"/>
</dbReference>
<keyword evidence="2" id="KW-0378">Hydrolase</keyword>
<evidence type="ECO:0000313" key="2">
    <source>
        <dbReference type="EMBL" id="ABK16680.1"/>
    </source>
</evidence>
<dbReference type="STRING" id="335543.Sfum_0985"/>
<dbReference type="InterPro" id="IPR003615">
    <property type="entry name" value="HNH_nuc"/>
</dbReference>
<dbReference type="SMART" id="SM00507">
    <property type="entry name" value="HNHc"/>
    <property type="match status" value="1"/>
</dbReference>
<keyword evidence="2" id="KW-0540">Nuclease</keyword>
<sequence>MIARPTCFIVTASPEAVRREKDKARALRRTQWWQNQIAKGVCRYCGKPTPPKELTMDHVVPLVREGRTTRGNVVPACKSCNDKKKYLLPIEWEEYLRNLGGRPVRED</sequence>
<dbReference type="HOGENOM" id="CLU_158450_0_0_7"/>
<organism evidence="2 3">
    <name type="scientific">Syntrophobacter fumaroxidans (strain DSM 10017 / MPOB)</name>
    <dbReference type="NCBI Taxonomy" id="335543"/>
    <lineage>
        <taxon>Bacteria</taxon>
        <taxon>Pseudomonadati</taxon>
        <taxon>Thermodesulfobacteriota</taxon>
        <taxon>Syntrophobacteria</taxon>
        <taxon>Syntrophobacterales</taxon>
        <taxon>Syntrophobacteraceae</taxon>
        <taxon>Syntrophobacter</taxon>
    </lineage>
</organism>
<evidence type="ECO:0000313" key="3">
    <source>
        <dbReference type="Proteomes" id="UP000001784"/>
    </source>
</evidence>
<dbReference type="InterPro" id="IPR002711">
    <property type="entry name" value="HNH"/>
</dbReference>
<dbReference type="PANTHER" id="PTHR33877">
    <property type="entry name" value="SLL1193 PROTEIN"/>
    <property type="match status" value="1"/>
</dbReference>
<feature type="domain" description="HNH nuclease" evidence="1">
    <location>
        <begin position="31"/>
        <end position="82"/>
    </location>
</feature>
<dbReference type="GO" id="GO:0004519">
    <property type="term" value="F:endonuclease activity"/>
    <property type="evidence" value="ECO:0007669"/>
    <property type="project" value="UniProtKB-KW"/>
</dbReference>
<dbReference type="eggNOG" id="COG1403">
    <property type="taxonomic scope" value="Bacteria"/>
</dbReference>
<dbReference type="KEGG" id="sfu:Sfum_0985"/>
<dbReference type="Gene3D" id="1.10.30.50">
    <property type="match status" value="1"/>
</dbReference>
<dbReference type="GO" id="GO:0003676">
    <property type="term" value="F:nucleic acid binding"/>
    <property type="evidence" value="ECO:0007669"/>
    <property type="project" value="InterPro"/>
</dbReference>
<protein>
    <submittedName>
        <fullName evidence="2">HNH endonuclease</fullName>
    </submittedName>
</protein>
<proteinExistence type="predicted"/>
<dbReference type="PANTHER" id="PTHR33877:SF1">
    <property type="entry name" value="TYPE IV METHYL-DIRECTED RESTRICTION ENZYME ECOKMCRA"/>
    <property type="match status" value="1"/>
</dbReference>
<accession>A0LGX8</accession>
<dbReference type="OrthoDB" id="9802901at2"/>
<dbReference type="AlphaFoldDB" id="A0LGX8"/>
<gene>
    <name evidence="2" type="ordered locus">Sfum_0985</name>
</gene>
<dbReference type="Pfam" id="PF01844">
    <property type="entry name" value="HNH"/>
    <property type="match status" value="1"/>
</dbReference>
<dbReference type="CDD" id="cd00085">
    <property type="entry name" value="HNHc"/>
    <property type="match status" value="1"/>
</dbReference>
<keyword evidence="2" id="KW-0255">Endonuclease</keyword>